<dbReference type="GO" id="GO:0008418">
    <property type="term" value="F:protein-N-terminal asparagine amidohydrolase activity"/>
    <property type="evidence" value="ECO:0007669"/>
    <property type="project" value="InterPro"/>
</dbReference>
<dbReference type="GO" id="GO:0030163">
    <property type="term" value="P:protein catabolic process"/>
    <property type="evidence" value="ECO:0007669"/>
    <property type="project" value="TreeGrafter"/>
</dbReference>
<dbReference type="InterPro" id="IPR036526">
    <property type="entry name" value="C-N_Hydrolase_sf"/>
</dbReference>
<dbReference type="SUPFAM" id="SSF56317">
    <property type="entry name" value="Carbon-nitrogen hydrolase"/>
    <property type="match status" value="1"/>
</dbReference>
<sequence length="305" mass="34191">MRIACLQFSPQVGEVSKNISKADAVLAASAAELEEGIDLLVLPEMAFSGYNFRTRAHITPYLESPSTGPSSSWAKQKAQSLNCTVAVGYPELHSHTDHEYYNSLLVVNNQGEQMANYQKSFLYYTDETWAKEGPGFYADSDNNTHIMPGRTTAMGICMDINPYKFTNPWNLYEFARHCVTVKANLVVISMAWLTLEMRERFLTGREEHPDLETLAYWVGRLEPLVRGEGGHDEREEIIVVFANRCGWEEEAVYAGSSAVMGVKGGEVRVYGVLGRGVEECLVVDTEGEPFGRLVTRSKHEKEEEE</sequence>
<proteinExistence type="predicted"/>
<dbReference type="AlphaFoldDB" id="A0AA40BJS3"/>
<dbReference type="Pfam" id="PF00795">
    <property type="entry name" value="CN_hydrolase"/>
    <property type="match status" value="1"/>
</dbReference>
<reference evidence="2" key="1">
    <citation type="submission" date="2023-06" db="EMBL/GenBank/DDBJ databases">
        <title>Genome-scale phylogeny and comparative genomics of the fungal order Sordariales.</title>
        <authorList>
            <consortium name="Lawrence Berkeley National Laboratory"/>
            <person name="Hensen N."/>
            <person name="Bonometti L."/>
            <person name="Westerberg I."/>
            <person name="Brannstrom I.O."/>
            <person name="Guillou S."/>
            <person name="Cros-Aarteil S."/>
            <person name="Calhoun S."/>
            <person name="Haridas S."/>
            <person name="Kuo A."/>
            <person name="Mondo S."/>
            <person name="Pangilinan J."/>
            <person name="Riley R."/>
            <person name="Labutti K."/>
            <person name="Andreopoulos B."/>
            <person name="Lipzen A."/>
            <person name="Chen C."/>
            <person name="Yanf M."/>
            <person name="Daum C."/>
            <person name="Ng V."/>
            <person name="Clum A."/>
            <person name="Steindorff A."/>
            <person name="Ohm R."/>
            <person name="Martin F."/>
            <person name="Silar P."/>
            <person name="Natvig D."/>
            <person name="Lalanne C."/>
            <person name="Gautier V."/>
            <person name="Ament-Velasquez S.L."/>
            <person name="Kruys A."/>
            <person name="Hutchinson M.I."/>
            <person name="Powell A.J."/>
            <person name="Barry K."/>
            <person name="Miller A.N."/>
            <person name="Grigoriev I.V."/>
            <person name="Debuchy R."/>
            <person name="Gladieux P."/>
            <person name="Thoren M.H."/>
            <person name="Johannesson H."/>
        </authorList>
    </citation>
    <scope>NUCLEOTIDE SEQUENCE</scope>
    <source>
        <strain evidence="2">CBS 540.89</strain>
    </source>
</reference>
<feature type="non-terminal residue" evidence="2">
    <location>
        <position position="305"/>
    </location>
</feature>
<dbReference type="GO" id="GO:0070773">
    <property type="term" value="F:protein-N-terminal glutamine amidohydrolase activity"/>
    <property type="evidence" value="ECO:0007669"/>
    <property type="project" value="InterPro"/>
</dbReference>
<dbReference type="PROSITE" id="PS50263">
    <property type="entry name" value="CN_HYDROLASE"/>
    <property type="match status" value="1"/>
</dbReference>
<dbReference type="InterPro" id="IPR003010">
    <property type="entry name" value="C-N_Hydrolase"/>
</dbReference>
<evidence type="ECO:0000313" key="2">
    <source>
        <dbReference type="EMBL" id="KAK0735540.1"/>
    </source>
</evidence>
<dbReference type="Proteomes" id="UP001172159">
    <property type="component" value="Unassembled WGS sequence"/>
</dbReference>
<feature type="domain" description="CN hydrolase" evidence="1">
    <location>
        <begin position="1"/>
        <end position="287"/>
    </location>
</feature>
<dbReference type="PANTHER" id="PTHR11750:SF26">
    <property type="entry name" value="PROTEIN N-TERMINAL AMIDASE"/>
    <property type="match status" value="1"/>
</dbReference>
<comment type="caution">
    <text evidence="2">The sequence shown here is derived from an EMBL/GenBank/DDBJ whole genome shotgun (WGS) entry which is preliminary data.</text>
</comment>
<name>A0AA40BJS3_9PEZI</name>
<dbReference type="Gene3D" id="3.60.110.10">
    <property type="entry name" value="Carbon-nitrogen hydrolase"/>
    <property type="match status" value="1"/>
</dbReference>
<evidence type="ECO:0000259" key="1">
    <source>
        <dbReference type="PROSITE" id="PS50263"/>
    </source>
</evidence>
<gene>
    <name evidence="2" type="ORF">B0T21DRAFT_258980</name>
</gene>
<dbReference type="PANTHER" id="PTHR11750">
    <property type="entry name" value="PROTEIN N-TERMINAL AMIDASE"/>
    <property type="match status" value="1"/>
</dbReference>
<protein>
    <submittedName>
        <fullName evidence="2">Carbon-nitrogen hydrolase</fullName>
    </submittedName>
</protein>
<dbReference type="EMBL" id="JAUKTV010000007">
    <property type="protein sequence ID" value="KAK0735540.1"/>
    <property type="molecule type" value="Genomic_DNA"/>
</dbReference>
<evidence type="ECO:0000313" key="3">
    <source>
        <dbReference type="Proteomes" id="UP001172159"/>
    </source>
</evidence>
<organism evidence="2 3">
    <name type="scientific">Apiosordaria backusii</name>
    <dbReference type="NCBI Taxonomy" id="314023"/>
    <lineage>
        <taxon>Eukaryota</taxon>
        <taxon>Fungi</taxon>
        <taxon>Dikarya</taxon>
        <taxon>Ascomycota</taxon>
        <taxon>Pezizomycotina</taxon>
        <taxon>Sordariomycetes</taxon>
        <taxon>Sordariomycetidae</taxon>
        <taxon>Sordariales</taxon>
        <taxon>Lasiosphaeriaceae</taxon>
        <taxon>Apiosordaria</taxon>
    </lineage>
</organism>
<dbReference type="InterPro" id="IPR039703">
    <property type="entry name" value="Nta1"/>
</dbReference>
<keyword evidence="3" id="KW-1185">Reference proteome</keyword>
<accession>A0AA40BJS3</accession>
<keyword evidence="2" id="KW-0378">Hydrolase</keyword>